<accession>A0A644T0U5</accession>
<dbReference type="SUPFAM" id="SSF48452">
    <property type="entry name" value="TPR-like"/>
    <property type="match status" value="1"/>
</dbReference>
<gene>
    <name evidence="2" type="ORF">SDC9_05327</name>
</gene>
<feature type="region of interest" description="Disordered" evidence="1">
    <location>
        <begin position="473"/>
        <end position="531"/>
    </location>
</feature>
<evidence type="ECO:0000313" key="2">
    <source>
        <dbReference type="EMBL" id="MPL59772.1"/>
    </source>
</evidence>
<proteinExistence type="predicted"/>
<dbReference type="InterPro" id="IPR011990">
    <property type="entry name" value="TPR-like_helical_dom_sf"/>
</dbReference>
<protein>
    <recommendedName>
        <fullName evidence="3">Beta-barrel assembly-enhancing protease</fullName>
    </recommendedName>
</protein>
<name>A0A644T0U5_9ZZZZ</name>
<dbReference type="EMBL" id="VSSQ01000010">
    <property type="protein sequence ID" value="MPL59772.1"/>
    <property type="molecule type" value="Genomic_DNA"/>
</dbReference>
<comment type="caution">
    <text evidence="2">The sequence shown here is derived from an EMBL/GenBank/DDBJ whole genome shotgun (WGS) entry which is preliminary data.</text>
</comment>
<feature type="compositionally biased region" description="Low complexity" evidence="1">
    <location>
        <begin position="479"/>
        <end position="489"/>
    </location>
</feature>
<reference evidence="2" key="1">
    <citation type="submission" date="2019-08" db="EMBL/GenBank/DDBJ databases">
        <authorList>
            <person name="Kucharzyk K."/>
            <person name="Murdoch R.W."/>
            <person name="Higgins S."/>
            <person name="Loffler F."/>
        </authorList>
    </citation>
    <scope>NUCLEOTIDE SEQUENCE</scope>
</reference>
<evidence type="ECO:0000256" key="1">
    <source>
        <dbReference type="SAM" id="MobiDB-lite"/>
    </source>
</evidence>
<feature type="compositionally biased region" description="Low complexity" evidence="1">
    <location>
        <begin position="506"/>
        <end position="531"/>
    </location>
</feature>
<evidence type="ECO:0008006" key="3">
    <source>
        <dbReference type="Google" id="ProtNLM"/>
    </source>
</evidence>
<dbReference type="Gene3D" id="1.25.40.10">
    <property type="entry name" value="Tetratricopeptide repeat domain"/>
    <property type="match status" value="1"/>
</dbReference>
<organism evidence="2">
    <name type="scientific">bioreactor metagenome</name>
    <dbReference type="NCBI Taxonomy" id="1076179"/>
    <lineage>
        <taxon>unclassified sequences</taxon>
        <taxon>metagenomes</taxon>
        <taxon>ecological metagenomes</taxon>
    </lineage>
</organism>
<dbReference type="Pfam" id="PF14559">
    <property type="entry name" value="TPR_19"/>
    <property type="match status" value="1"/>
</dbReference>
<sequence length="531" mass="57254">MRIVFKNATPALGLFLSLALLLSGASVFAQTSQTTEQVPNSGGTVEQSQSPVETVEQPQVPPEASNLAEALPRGSEPSFDTLFGDAPEQDKAVIVNAEKLASQGKWKSAWIALSEADPENNNPFLLAEKIRLALDGYAQTTMHLFYGFVDLAEGENLEMLRFGAPETGDSIDFNPAQIVDSLEERGEAIPPVLSLKLGDYYHTVWQYYQGQWLLSDEEVLVRGVENYDRALAYDLFSPASLDHQSGMLIALQRYEGAEKILAKALELSPDNNVLNLRLAELYYSVGRFEAVYPLADKVITSAADDNELNDGYIVAIRAGLAALDQEKLTKYVDGLELSFPGEYTPGLIRHLIAVQLGDSEAADAAADKVTEIFMGNPEVVRSLLSTWLSANDPDSGFRYLERAIAKGGADDAMASFYFYKAMLKGEVAAQAEDLRQALLDLDTAKGYFVSSYPEGHEIFSLLEEIKAEWEKALSPPEPEAVAAPGAEAPLSSETPAVGNSSAEPTQSSEADAGSAASETGSEEASQTAGTP</sequence>
<feature type="compositionally biased region" description="Polar residues" evidence="1">
    <location>
        <begin position="491"/>
        <end position="505"/>
    </location>
</feature>
<dbReference type="AlphaFoldDB" id="A0A644T0U5"/>